<geneLocation type="plasmid" evidence="3 4">
    <name>pSTRVI02</name>
</geneLocation>
<dbReference type="Gene3D" id="3.40.50.2000">
    <property type="entry name" value="Glycogen Phosphorylase B"/>
    <property type="match status" value="1"/>
</dbReference>
<dbReference type="AlphaFoldDB" id="G2PHJ0"/>
<dbReference type="EMBL" id="CP002996">
    <property type="protein sequence ID" value="AEM88993.1"/>
    <property type="molecule type" value="Genomic_DNA"/>
</dbReference>
<evidence type="ECO:0000259" key="2">
    <source>
        <dbReference type="Pfam" id="PF00534"/>
    </source>
</evidence>
<dbReference type="GO" id="GO:0016757">
    <property type="term" value="F:glycosyltransferase activity"/>
    <property type="evidence" value="ECO:0007669"/>
    <property type="project" value="InterPro"/>
</dbReference>
<reference evidence="3" key="1">
    <citation type="submission" date="2011-08" db="EMBL/GenBank/DDBJ databases">
        <title>Complete sequence of plasmid 2 of Streptomyces violaceusniger Tu 4113.</title>
        <authorList>
            <consortium name="US DOE Joint Genome Institute"/>
            <person name="Lucas S."/>
            <person name="Han J."/>
            <person name="Lapidus A."/>
            <person name="Cheng J.-F."/>
            <person name="Goodwin L."/>
            <person name="Pitluck S."/>
            <person name="Peters L."/>
            <person name="Ivanova N."/>
            <person name="Daligault H."/>
            <person name="Detter J.C."/>
            <person name="Han C."/>
            <person name="Tapia R."/>
            <person name="Land M."/>
            <person name="Hauser L."/>
            <person name="Kyrpides N."/>
            <person name="Ivanova N."/>
            <person name="Pagani I."/>
            <person name="Hagen A."/>
            <person name="Katz L."/>
            <person name="Fiedler H.-P."/>
            <person name="Keasling J."/>
            <person name="Fortman J."/>
            <person name="Woyke T."/>
        </authorList>
    </citation>
    <scope>NUCLEOTIDE SEQUENCE [LARGE SCALE GENOMIC DNA]</scope>
    <source>
        <strain evidence="3">Tu 4113</strain>
        <plasmid evidence="3">pSTRVI02</plasmid>
    </source>
</reference>
<dbReference type="eggNOG" id="COG0438">
    <property type="taxonomic scope" value="Bacteria"/>
</dbReference>
<evidence type="ECO:0000256" key="1">
    <source>
        <dbReference type="ARBA" id="ARBA00022679"/>
    </source>
</evidence>
<gene>
    <name evidence="3" type="ORF">Strvi_0220</name>
</gene>
<keyword evidence="3" id="KW-0614">Plasmid</keyword>
<proteinExistence type="predicted"/>
<evidence type="ECO:0000313" key="4">
    <source>
        <dbReference type="Proteomes" id="UP000008703"/>
    </source>
</evidence>
<dbReference type="KEGG" id="svl:Strvi_0220"/>
<dbReference type="Proteomes" id="UP000008703">
    <property type="component" value="Plasmid pSTRVI02"/>
</dbReference>
<organism evidence="3 4">
    <name type="scientific">Streptomyces violaceusniger (strain Tu 4113)</name>
    <dbReference type="NCBI Taxonomy" id="653045"/>
    <lineage>
        <taxon>Bacteria</taxon>
        <taxon>Bacillati</taxon>
        <taxon>Actinomycetota</taxon>
        <taxon>Actinomycetes</taxon>
        <taxon>Kitasatosporales</taxon>
        <taxon>Streptomycetaceae</taxon>
        <taxon>Streptomyces</taxon>
        <taxon>Streptomyces violaceusniger group</taxon>
    </lineage>
</organism>
<keyword evidence="1 3" id="KW-0808">Transferase</keyword>
<keyword evidence="4" id="KW-1185">Reference proteome</keyword>
<dbReference type="RefSeq" id="WP_014043928.1">
    <property type="nucleotide sequence ID" value="NC_015952.1"/>
</dbReference>
<sequence>MARVNLVSKDNDSGLSVDLKVMTEALKRLGHDVVWADFRDAGMRECDAAIFLETPSEALLSFARRTVFVPNPDCLDDDEIKLIDRFDHVWAKSQTMHRIAAELPVRHLVLTGFATPDRSRPKKRRKHTVLHMAGRSTAKNTAAVVEAWHRHGAELPPLAITADWDLSFLGLTLPQNAEHLGHVDRGEVANLLNTYAIHLLPSRAEGWGHGIVEGLLCGAQVVTTDADPMNAHVRPEFGWLLPAADEEMSGRVRCKRVDPEDVAVAVKEAAALPAKDRAARGRLGRAHALARNEAFHAAVRDAMGELLS</sequence>
<accession>G2PHJ0</accession>
<protein>
    <submittedName>
        <fullName evidence="3">Glycosyl transferase group 1</fullName>
    </submittedName>
</protein>
<feature type="domain" description="Glycosyl transferase family 1" evidence="2">
    <location>
        <begin position="171"/>
        <end position="247"/>
    </location>
</feature>
<name>G2PHJ0_STRV4</name>
<dbReference type="InterPro" id="IPR001296">
    <property type="entry name" value="Glyco_trans_1"/>
</dbReference>
<evidence type="ECO:0000313" key="3">
    <source>
        <dbReference type="EMBL" id="AEM88993.1"/>
    </source>
</evidence>
<dbReference type="HOGENOM" id="CLU_071511_0_0_11"/>
<dbReference type="SUPFAM" id="SSF53756">
    <property type="entry name" value="UDP-Glycosyltransferase/glycogen phosphorylase"/>
    <property type="match status" value="1"/>
</dbReference>
<dbReference type="Pfam" id="PF00534">
    <property type="entry name" value="Glycos_transf_1"/>
    <property type="match status" value="1"/>
</dbReference>